<keyword evidence="1" id="KW-0175">Coiled coil</keyword>
<gene>
    <name evidence="2" type="ORF">CBW42_09555</name>
</gene>
<organism evidence="2 3">
    <name type="scientific">Butyricicoccus porcorum</name>
    <dbReference type="NCBI Taxonomy" id="1945634"/>
    <lineage>
        <taxon>Bacteria</taxon>
        <taxon>Bacillati</taxon>
        <taxon>Bacillota</taxon>
        <taxon>Clostridia</taxon>
        <taxon>Eubacteriales</taxon>
        <taxon>Butyricicoccaceae</taxon>
        <taxon>Butyricicoccus</taxon>
    </lineage>
</organism>
<proteinExistence type="predicted"/>
<protein>
    <submittedName>
        <fullName evidence="2">Transposase</fullName>
    </submittedName>
</protein>
<feature type="coiled-coil region" evidence="1">
    <location>
        <begin position="11"/>
        <end position="38"/>
    </location>
</feature>
<name>A0A252F2R8_9FIRM</name>
<dbReference type="EMBL" id="NHOC01000008">
    <property type="protein sequence ID" value="OUM19981.1"/>
    <property type="molecule type" value="Genomic_DNA"/>
</dbReference>
<comment type="caution">
    <text evidence="2">The sequence shown here is derived from an EMBL/GenBank/DDBJ whole genome shotgun (WGS) entry which is preliminary data.</text>
</comment>
<accession>A0A252F2R8</accession>
<dbReference type="AlphaFoldDB" id="A0A252F2R8"/>
<evidence type="ECO:0000256" key="1">
    <source>
        <dbReference type="SAM" id="Coils"/>
    </source>
</evidence>
<evidence type="ECO:0000313" key="3">
    <source>
        <dbReference type="Proteomes" id="UP000194903"/>
    </source>
</evidence>
<feature type="non-terminal residue" evidence="2">
    <location>
        <position position="1"/>
    </location>
</feature>
<keyword evidence="3" id="KW-1185">Reference proteome</keyword>
<dbReference type="Proteomes" id="UP000194903">
    <property type="component" value="Unassembled WGS sequence"/>
</dbReference>
<evidence type="ECO:0000313" key="2">
    <source>
        <dbReference type="EMBL" id="OUM19981.1"/>
    </source>
</evidence>
<reference evidence="2 3" key="1">
    <citation type="submission" date="2017-05" db="EMBL/GenBank/DDBJ databases">
        <title>Butyricicoccus porcorum sp. nov. a butyrate-producing bacterium from the swine intestinal tract.</title>
        <authorList>
            <person name="Trachsel J."/>
            <person name="Humphrey S."/>
            <person name="Allen H.K."/>
        </authorList>
    </citation>
    <scope>NUCLEOTIDE SEQUENCE [LARGE SCALE GENOMIC DNA]</scope>
    <source>
        <strain evidence="2">BB10</strain>
    </source>
</reference>
<sequence>FVGSGHKQLPASEQERRMLELEKEVKELQRANDILQEALGFFAARRKK</sequence>